<protein>
    <submittedName>
        <fullName evidence="1">Uncharacterized protein</fullName>
    </submittedName>
</protein>
<organism evidence="2">
    <name type="scientific">Acromyrmex echinatior</name>
    <name type="common">Panamanian leafcutter ant</name>
    <name type="synonym">Acromyrmex octospinosus echinatior</name>
    <dbReference type="NCBI Taxonomy" id="103372"/>
    <lineage>
        <taxon>Eukaryota</taxon>
        <taxon>Metazoa</taxon>
        <taxon>Ecdysozoa</taxon>
        <taxon>Arthropoda</taxon>
        <taxon>Hexapoda</taxon>
        <taxon>Insecta</taxon>
        <taxon>Pterygota</taxon>
        <taxon>Neoptera</taxon>
        <taxon>Endopterygota</taxon>
        <taxon>Hymenoptera</taxon>
        <taxon>Apocrita</taxon>
        <taxon>Aculeata</taxon>
        <taxon>Formicoidea</taxon>
        <taxon>Formicidae</taxon>
        <taxon>Myrmicinae</taxon>
        <taxon>Acromyrmex</taxon>
    </lineage>
</organism>
<evidence type="ECO:0000313" key="1">
    <source>
        <dbReference type="EMBL" id="EGI69391.1"/>
    </source>
</evidence>
<reference evidence="1" key="1">
    <citation type="submission" date="2011-02" db="EMBL/GenBank/DDBJ databases">
        <title>The genome of the leaf-cutting ant Acromyrmex echinatior suggests key adaptations to social evolution and fungus farming.</title>
        <authorList>
            <person name="Nygaard S."/>
            <person name="Zhang G."/>
        </authorList>
    </citation>
    <scope>NUCLEOTIDE SEQUENCE</scope>
</reference>
<accession>F4W8S4</accession>
<evidence type="ECO:0000313" key="2">
    <source>
        <dbReference type="Proteomes" id="UP000007755"/>
    </source>
</evidence>
<dbReference type="AlphaFoldDB" id="F4W8S4"/>
<proteinExistence type="predicted"/>
<dbReference type="EMBL" id="GL887917">
    <property type="protein sequence ID" value="EGI69391.1"/>
    <property type="molecule type" value="Genomic_DNA"/>
</dbReference>
<sequence length="82" mass="8722">MVPGDARLHSCDLELYQLSLYPASTYSKLRLMHVTIKAINMVGQFITVDIDGSNIWATMGPKTNPHSTSGAGGLTCLGNGAL</sequence>
<name>F4W8S4_ACREC</name>
<dbReference type="InParanoid" id="F4W8S4"/>
<keyword evidence="2" id="KW-1185">Reference proteome</keyword>
<dbReference type="Proteomes" id="UP000007755">
    <property type="component" value="Unassembled WGS sequence"/>
</dbReference>
<gene>
    <name evidence="1" type="ORF">G5I_01857</name>
</gene>